<sequence length="544" mass="61148">MKSNSRHTIKLFTYAQLGIVALFIIVVLFSTIRLTELGKILADLTNSTIPKISYAASLNTQIQNLATLTSILASSQNSPAQQLARQTIDSSLVSINESMLNDATDRQYLPTQLATLTKEINELDGLVKQRIIFQRLLNDKKDALNTNLQRLFASIRLIENSNEIENMLVEVLLLSVKISEQNRLHEIRQIELALNSLTMKLKNKLVERKLDNTILIKPLERLLFGTEGLINQKVQSLRIDGRTRGRDNFVRNLIADVASNLQYQAYVMNKESMEDAKKVNELAAQYSKLTIISGVFAVFLTLGIIYYLHQRIVLRLVSLSSQVSVASKTPEAVINIDGNDEIARLADTFSLYLERVKEQESALLNMTLTDPLTGIPNRRAFERKLSETIELAMRNKWAVTVILIDVDYFKLYNDHYGHAGGDACLRLVASELNKTLLRQSDFCGRFGGEEFICILPNTGAEAANVICETLRYAIEELKIPHVKSTINDYVTISLGASTLTFNHNSDLTKEILILEADKALYQAKAQGRNRSCFSHFNSGNFSLK</sequence>
<comment type="catalytic activity">
    <reaction evidence="3">
        <text>2 GTP = 3',3'-c-di-GMP + 2 diphosphate</text>
        <dbReference type="Rhea" id="RHEA:24898"/>
        <dbReference type="ChEBI" id="CHEBI:33019"/>
        <dbReference type="ChEBI" id="CHEBI:37565"/>
        <dbReference type="ChEBI" id="CHEBI:58805"/>
        <dbReference type="EC" id="2.7.7.65"/>
    </reaction>
</comment>
<keyword evidence="4" id="KW-1133">Transmembrane helix</keyword>
<evidence type="ECO:0000313" key="6">
    <source>
        <dbReference type="EMBL" id="AEP28785.1"/>
    </source>
</evidence>
<evidence type="ECO:0000256" key="3">
    <source>
        <dbReference type="ARBA" id="ARBA00034247"/>
    </source>
</evidence>
<dbReference type="GO" id="GO:0043709">
    <property type="term" value="P:cell adhesion involved in single-species biofilm formation"/>
    <property type="evidence" value="ECO:0007669"/>
    <property type="project" value="TreeGrafter"/>
</dbReference>
<dbReference type="Gene3D" id="6.10.340.10">
    <property type="match status" value="1"/>
</dbReference>
<keyword evidence="7" id="KW-1185">Reference proteome</keyword>
<evidence type="ECO:0000256" key="4">
    <source>
        <dbReference type="SAM" id="Phobius"/>
    </source>
</evidence>
<dbReference type="GO" id="GO:1902201">
    <property type="term" value="P:negative regulation of bacterial-type flagellum-dependent cell motility"/>
    <property type="evidence" value="ECO:0007669"/>
    <property type="project" value="TreeGrafter"/>
</dbReference>
<organism evidence="6 7">
    <name type="scientific">Glaciecola nitratireducens (strain JCM 12485 / KCTC 12276 / FR1064)</name>
    <dbReference type="NCBI Taxonomy" id="1085623"/>
    <lineage>
        <taxon>Bacteria</taxon>
        <taxon>Pseudomonadati</taxon>
        <taxon>Pseudomonadota</taxon>
        <taxon>Gammaproteobacteria</taxon>
        <taxon>Alteromonadales</taxon>
        <taxon>Alteromonadaceae</taxon>
        <taxon>Brumicola</taxon>
    </lineage>
</organism>
<dbReference type="eggNOG" id="COG3706">
    <property type="taxonomic scope" value="Bacteria"/>
</dbReference>
<comment type="cofactor">
    <cofactor evidence="1">
        <name>Mg(2+)</name>
        <dbReference type="ChEBI" id="CHEBI:18420"/>
    </cofactor>
</comment>
<dbReference type="OrthoDB" id="9812260at2"/>
<protein>
    <recommendedName>
        <fullName evidence="2">diguanylate cyclase</fullName>
        <ecNumber evidence="2">2.7.7.65</ecNumber>
    </recommendedName>
</protein>
<proteinExistence type="predicted"/>
<dbReference type="InterPro" id="IPR050469">
    <property type="entry name" value="Diguanylate_Cyclase"/>
</dbReference>
<name>G4QEM2_GLANF</name>
<dbReference type="Gene3D" id="3.30.70.270">
    <property type="match status" value="1"/>
</dbReference>
<dbReference type="Pfam" id="PF00990">
    <property type="entry name" value="GGDEF"/>
    <property type="match status" value="1"/>
</dbReference>
<dbReference type="InterPro" id="IPR000160">
    <property type="entry name" value="GGDEF_dom"/>
</dbReference>
<dbReference type="InterPro" id="IPR029787">
    <property type="entry name" value="Nucleotide_cyclase"/>
</dbReference>
<accession>G4QEM2</accession>
<dbReference type="CDD" id="cd01949">
    <property type="entry name" value="GGDEF"/>
    <property type="match status" value="1"/>
</dbReference>
<dbReference type="EMBL" id="CP003060">
    <property type="protein sequence ID" value="AEP28785.1"/>
    <property type="molecule type" value="Genomic_DNA"/>
</dbReference>
<evidence type="ECO:0000256" key="1">
    <source>
        <dbReference type="ARBA" id="ARBA00001946"/>
    </source>
</evidence>
<evidence type="ECO:0000313" key="7">
    <source>
        <dbReference type="Proteomes" id="UP000009282"/>
    </source>
</evidence>
<dbReference type="PANTHER" id="PTHR45138">
    <property type="entry name" value="REGULATORY COMPONENTS OF SENSORY TRANSDUCTION SYSTEM"/>
    <property type="match status" value="1"/>
</dbReference>
<feature type="transmembrane region" description="Helical" evidence="4">
    <location>
        <begin position="289"/>
        <end position="308"/>
    </location>
</feature>
<dbReference type="PANTHER" id="PTHR45138:SF9">
    <property type="entry name" value="DIGUANYLATE CYCLASE DGCM-RELATED"/>
    <property type="match status" value="1"/>
</dbReference>
<keyword evidence="4" id="KW-0812">Transmembrane</keyword>
<dbReference type="GO" id="GO:0052621">
    <property type="term" value="F:diguanylate cyclase activity"/>
    <property type="evidence" value="ECO:0007669"/>
    <property type="project" value="UniProtKB-EC"/>
</dbReference>
<feature type="domain" description="GGDEF" evidence="5">
    <location>
        <begin position="397"/>
        <end position="536"/>
    </location>
</feature>
<dbReference type="EC" id="2.7.7.65" evidence="2"/>
<evidence type="ECO:0000259" key="5">
    <source>
        <dbReference type="PROSITE" id="PS50887"/>
    </source>
</evidence>
<dbReference type="AlphaFoldDB" id="G4QEM2"/>
<reference evidence="6 7" key="1">
    <citation type="journal article" date="2011" name="J. Bacteriol.">
        <title>Complete genome sequence of seawater bacterium Glaciecola nitratireducens FR1064T.</title>
        <authorList>
            <person name="Bian F."/>
            <person name="Qin Q.L."/>
            <person name="Xie B.B."/>
            <person name="Shu Y.L."/>
            <person name="Zhang X.Y."/>
            <person name="Yu Y."/>
            <person name="Chen B."/>
            <person name="Chen X.L."/>
            <person name="Zhou B.C."/>
            <person name="Zhang Y.Z."/>
        </authorList>
    </citation>
    <scope>NUCLEOTIDE SEQUENCE [LARGE SCALE GENOMIC DNA]</scope>
    <source>
        <strain evidence="7">JCM 12485 / KCTC 12276 / FR1064</strain>
    </source>
</reference>
<gene>
    <name evidence="6" type="ordered locus">GNIT_0632</name>
</gene>
<dbReference type="InterPro" id="IPR043128">
    <property type="entry name" value="Rev_trsase/Diguanyl_cyclase"/>
</dbReference>
<dbReference type="Proteomes" id="UP000009282">
    <property type="component" value="Chromosome"/>
</dbReference>
<dbReference type="STRING" id="1085623.GNIT_0632"/>
<dbReference type="NCBIfam" id="TIGR00254">
    <property type="entry name" value="GGDEF"/>
    <property type="match status" value="1"/>
</dbReference>
<dbReference type="HOGENOM" id="CLU_511578_0_0_6"/>
<feature type="transmembrane region" description="Helical" evidence="4">
    <location>
        <begin position="12"/>
        <end position="32"/>
    </location>
</feature>
<dbReference type="SUPFAM" id="SSF55073">
    <property type="entry name" value="Nucleotide cyclase"/>
    <property type="match status" value="1"/>
</dbReference>
<dbReference type="RefSeq" id="WP_014107662.1">
    <property type="nucleotide sequence ID" value="NC_016041.1"/>
</dbReference>
<dbReference type="PROSITE" id="PS50887">
    <property type="entry name" value="GGDEF"/>
    <property type="match status" value="1"/>
</dbReference>
<keyword evidence="4" id="KW-0472">Membrane</keyword>
<dbReference type="FunFam" id="3.30.70.270:FF:000001">
    <property type="entry name" value="Diguanylate cyclase domain protein"/>
    <property type="match status" value="1"/>
</dbReference>
<dbReference type="GO" id="GO:0005886">
    <property type="term" value="C:plasma membrane"/>
    <property type="evidence" value="ECO:0007669"/>
    <property type="project" value="TreeGrafter"/>
</dbReference>
<evidence type="ECO:0000256" key="2">
    <source>
        <dbReference type="ARBA" id="ARBA00012528"/>
    </source>
</evidence>
<dbReference type="SMART" id="SM00267">
    <property type="entry name" value="GGDEF"/>
    <property type="match status" value="1"/>
</dbReference>
<dbReference type="KEGG" id="gni:GNIT_0632"/>